<dbReference type="EMBL" id="BAAAVT010000006">
    <property type="protein sequence ID" value="GAA3060198.1"/>
    <property type="molecule type" value="Genomic_DNA"/>
</dbReference>
<evidence type="ECO:0000313" key="2">
    <source>
        <dbReference type="Proteomes" id="UP001500236"/>
    </source>
</evidence>
<accession>A0ABP6LY07</accession>
<reference evidence="2" key="1">
    <citation type="journal article" date="2019" name="Int. J. Syst. Evol. Microbiol.">
        <title>The Global Catalogue of Microorganisms (GCM) 10K type strain sequencing project: providing services to taxonomists for standard genome sequencing and annotation.</title>
        <authorList>
            <consortium name="The Broad Institute Genomics Platform"/>
            <consortium name="The Broad Institute Genome Sequencing Center for Infectious Disease"/>
            <person name="Wu L."/>
            <person name="Ma J."/>
        </authorList>
    </citation>
    <scope>NUCLEOTIDE SEQUENCE [LARGE SCALE GENOMIC DNA]</scope>
    <source>
        <strain evidence="2">JCM 14309</strain>
    </source>
</reference>
<organism evidence="1 2">
    <name type="scientific">Nesterenkonia aethiopica</name>
    <dbReference type="NCBI Taxonomy" id="269144"/>
    <lineage>
        <taxon>Bacteria</taxon>
        <taxon>Bacillati</taxon>
        <taxon>Actinomycetota</taxon>
        <taxon>Actinomycetes</taxon>
        <taxon>Micrococcales</taxon>
        <taxon>Micrococcaceae</taxon>
        <taxon>Nesterenkonia</taxon>
    </lineage>
</organism>
<proteinExistence type="predicted"/>
<dbReference type="Proteomes" id="UP001500236">
    <property type="component" value="Unassembled WGS sequence"/>
</dbReference>
<sequence>MPLGEPTGRSAVVDLRQTHDRDAAVADLELEDGRILRVNAGEASLAEDVTLTLRPDADDDRYVVLISSARDVIFPRDPGPPTVDGVTLHVSPFDLPWERGEILYADAPRVTVLSVLAGEDVPVSAVGTHVETLCLEVTDAEEAAFSSFEDHYPLPGMLLEVVIRSSEAALELTCTEADPAAEPFDGMAWAAEQNGIELPPETERPFSALLPRRSHEAAEREEIEDGAQDRHLLELVSTARDELRLRVPSDSDTLRTVTAVPVWLWGPEDEVHTLEPGETLHLELPVDPALRDLAQEAAICLEAQEGDEEPVLWCVD</sequence>
<dbReference type="RefSeq" id="WP_344681934.1">
    <property type="nucleotide sequence ID" value="NZ_BAAAVT010000006.1"/>
</dbReference>
<keyword evidence="2" id="KW-1185">Reference proteome</keyword>
<comment type="caution">
    <text evidence="1">The sequence shown here is derived from an EMBL/GenBank/DDBJ whole genome shotgun (WGS) entry which is preliminary data.</text>
</comment>
<evidence type="ECO:0000313" key="1">
    <source>
        <dbReference type="EMBL" id="GAA3060198.1"/>
    </source>
</evidence>
<name>A0ABP6LY07_9MICC</name>
<gene>
    <name evidence="1" type="ORF">GCM10010529_12370</name>
</gene>
<protein>
    <submittedName>
        <fullName evidence="1">Uncharacterized protein</fullName>
    </submittedName>
</protein>